<keyword evidence="1" id="KW-0805">Transcription regulation</keyword>
<proteinExistence type="predicted"/>
<dbReference type="GO" id="GO:0003677">
    <property type="term" value="F:DNA binding"/>
    <property type="evidence" value="ECO:0007669"/>
    <property type="project" value="UniProtKB-KW"/>
</dbReference>
<evidence type="ECO:0000313" key="6">
    <source>
        <dbReference type="Proteomes" id="UP000242687"/>
    </source>
</evidence>
<dbReference type="PRINTS" id="PR00038">
    <property type="entry name" value="HTHLUXR"/>
</dbReference>
<dbReference type="SMART" id="SM00421">
    <property type="entry name" value="HTH_LUXR"/>
    <property type="match status" value="1"/>
</dbReference>
<dbReference type="Proteomes" id="UP000242687">
    <property type="component" value="Unassembled WGS sequence"/>
</dbReference>
<name>A0A2H9VP11_9SPHI</name>
<dbReference type="RefSeq" id="WP_100342355.1">
    <property type="nucleotide sequence ID" value="NZ_PGFJ01000002.1"/>
</dbReference>
<feature type="domain" description="HTH luxR-type" evidence="4">
    <location>
        <begin position="160"/>
        <end position="225"/>
    </location>
</feature>
<dbReference type="PANTHER" id="PTHR44688">
    <property type="entry name" value="DNA-BINDING TRANSCRIPTIONAL ACTIVATOR DEVR_DOSR"/>
    <property type="match status" value="1"/>
</dbReference>
<evidence type="ECO:0000313" key="5">
    <source>
        <dbReference type="EMBL" id="PJJ80057.1"/>
    </source>
</evidence>
<evidence type="ECO:0000256" key="2">
    <source>
        <dbReference type="ARBA" id="ARBA00023125"/>
    </source>
</evidence>
<dbReference type="EMBL" id="PGFJ01000002">
    <property type="protein sequence ID" value="PJJ80057.1"/>
    <property type="molecule type" value="Genomic_DNA"/>
</dbReference>
<dbReference type="PROSITE" id="PS50043">
    <property type="entry name" value="HTH_LUXR_2"/>
    <property type="match status" value="1"/>
</dbReference>
<dbReference type="OrthoDB" id="965844at2"/>
<evidence type="ECO:0000256" key="1">
    <source>
        <dbReference type="ARBA" id="ARBA00023015"/>
    </source>
</evidence>
<keyword evidence="3" id="KW-0804">Transcription</keyword>
<evidence type="ECO:0000259" key="4">
    <source>
        <dbReference type="PROSITE" id="PS50043"/>
    </source>
</evidence>
<sequence>MNTPKAVTHKINKSIAEIAAFADKLPGVTIIHDLRDWTVAWMSNRGLKNLGVTLEEITSLPPGEYYKRYFNPEDSADYAPKIFGLLDRNIADEICTLFQQVRFHEHTDWKWHMASTMVLLRDEYDKPLLGITLAFPIDPMHHMTAKAERLLEENNFLRRNFHLFDKLGKREREVLQHLALGKSALETAEAMFISIGTVETHRKNIRKKLGTSSFFELSQYARAFDLI</sequence>
<dbReference type="InterPro" id="IPR016032">
    <property type="entry name" value="Sig_transdc_resp-reg_C-effctor"/>
</dbReference>
<dbReference type="PANTHER" id="PTHR44688:SF16">
    <property type="entry name" value="DNA-BINDING TRANSCRIPTIONAL ACTIVATOR DEVR_DOSR"/>
    <property type="match status" value="1"/>
</dbReference>
<reference evidence="5 6" key="1">
    <citation type="submission" date="2017-11" db="EMBL/GenBank/DDBJ databases">
        <title>Genomic Encyclopedia of Archaeal and Bacterial Type Strains, Phase II (KMG-II): From Individual Species to Whole Genera.</title>
        <authorList>
            <person name="Goeker M."/>
        </authorList>
    </citation>
    <scope>NUCLEOTIDE SEQUENCE [LARGE SCALE GENOMIC DNA]</scope>
    <source>
        <strain evidence="5 6">DSM 28175</strain>
    </source>
</reference>
<accession>A0A2H9VP11</accession>
<comment type="caution">
    <text evidence="5">The sequence shown here is derived from an EMBL/GenBank/DDBJ whole genome shotgun (WGS) entry which is preliminary data.</text>
</comment>
<evidence type="ECO:0000256" key="3">
    <source>
        <dbReference type="ARBA" id="ARBA00023163"/>
    </source>
</evidence>
<dbReference type="AlphaFoldDB" id="A0A2H9VP11"/>
<dbReference type="SUPFAM" id="SSF46894">
    <property type="entry name" value="C-terminal effector domain of the bipartite response regulators"/>
    <property type="match status" value="1"/>
</dbReference>
<dbReference type="InterPro" id="IPR000792">
    <property type="entry name" value="Tscrpt_reg_LuxR_C"/>
</dbReference>
<gene>
    <name evidence="5" type="ORF">CLV57_3201</name>
</gene>
<keyword evidence="6" id="KW-1185">Reference proteome</keyword>
<dbReference type="Pfam" id="PF00196">
    <property type="entry name" value="GerE"/>
    <property type="match status" value="1"/>
</dbReference>
<dbReference type="InterPro" id="IPR036388">
    <property type="entry name" value="WH-like_DNA-bd_sf"/>
</dbReference>
<dbReference type="CDD" id="cd06170">
    <property type="entry name" value="LuxR_C_like"/>
    <property type="match status" value="1"/>
</dbReference>
<dbReference type="Gene3D" id="1.10.10.10">
    <property type="entry name" value="Winged helix-like DNA-binding domain superfamily/Winged helix DNA-binding domain"/>
    <property type="match status" value="1"/>
</dbReference>
<keyword evidence="2" id="KW-0238">DNA-binding</keyword>
<dbReference type="GO" id="GO:0006355">
    <property type="term" value="P:regulation of DNA-templated transcription"/>
    <property type="evidence" value="ECO:0007669"/>
    <property type="project" value="InterPro"/>
</dbReference>
<protein>
    <submittedName>
        <fullName evidence="5">Regulatory LuxR family protein</fullName>
    </submittedName>
</protein>
<organism evidence="5 6">
    <name type="scientific">Mucilaginibacter auburnensis</name>
    <dbReference type="NCBI Taxonomy" id="1457233"/>
    <lineage>
        <taxon>Bacteria</taxon>
        <taxon>Pseudomonadati</taxon>
        <taxon>Bacteroidota</taxon>
        <taxon>Sphingobacteriia</taxon>
        <taxon>Sphingobacteriales</taxon>
        <taxon>Sphingobacteriaceae</taxon>
        <taxon>Mucilaginibacter</taxon>
    </lineage>
</organism>